<dbReference type="AlphaFoldDB" id="A0A6P1DEQ5"/>
<dbReference type="EMBL" id="JAAGUX010000098">
    <property type="protein sequence ID" value="NEW59436.1"/>
    <property type="molecule type" value="Genomic_DNA"/>
</dbReference>
<name>A0A6P1DEQ5_9NOCA</name>
<keyword evidence="4" id="KW-1185">Reference proteome</keyword>
<proteinExistence type="predicted"/>
<protein>
    <submittedName>
        <fullName evidence="1">Uncharacterized protein</fullName>
    </submittedName>
</protein>
<dbReference type="Proteomes" id="UP000468928">
    <property type="component" value="Unassembled WGS sequence"/>
</dbReference>
<reference evidence="3 4" key="1">
    <citation type="submission" date="2020-01" db="EMBL/GenBank/DDBJ databases">
        <title>Genetics and antimicrobial susceptibilities of Nocardia species isolated from the soil; a comparison with species isolated from humans.</title>
        <authorList>
            <person name="Carrasco G."/>
            <person name="Monzon S."/>
            <person name="Sansegundo M."/>
            <person name="Garcia E."/>
            <person name="Garrido N."/>
            <person name="Medina M.J."/>
            <person name="Villalon P."/>
            <person name="Ramirez-Arocha A.C."/>
            <person name="Jimenez P."/>
            <person name="Cuesta I."/>
            <person name="Valdezate S."/>
        </authorList>
    </citation>
    <scope>NUCLEOTIDE SEQUENCE [LARGE SCALE GENOMIC DNA]</scope>
    <source>
        <strain evidence="1 3">CNM20110639</strain>
        <strain evidence="2 4">CNM20110649</strain>
    </source>
</reference>
<comment type="caution">
    <text evidence="1">The sequence shown here is derived from an EMBL/GenBank/DDBJ whole genome shotgun (WGS) entry which is preliminary data.</text>
</comment>
<gene>
    <name evidence="1" type="ORF">GV789_27550</name>
    <name evidence="2" type="ORF">GV794_27950</name>
</gene>
<accession>A0A6P1DEQ5</accession>
<sequence>MRATICPSCEAALDHCHGTLVLHAGCIAECTEPDCFDFDHARHTFIVDCADLAGGCRCGSDPRAMPDFVRAG</sequence>
<evidence type="ECO:0000313" key="4">
    <source>
        <dbReference type="Proteomes" id="UP000470876"/>
    </source>
</evidence>
<evidence type="ECO:0000313" key="1">
    <source>
        <dbReference type="EMBL" id="NEW48151.1"/>
    </source>
</evidence>
<dbReference type="EMBL" id="JAAGUZ010000129">
    <property type="protein sequence ID" value="NEW48151.1"/>
    <property type="molecule type" value="Genomic_DNA"/>
</dbReference>
<dbReference type="Proteomes" id="UP000470876">
    <property type="component" value="Unassembled WGS sequence"/>
</dbReference>
<evidence type="ECO:0000313" key="3">
    <source>
        <dbReference type="Proteomes" id="UP000468928"/>
    </source>
</evidence>
<dbReference type="RefSeq" id="WP_163827845.1">
    <property type="nucleotide sequence ID" value="NZ_JAAGUX010000098.1"/>
</dbReference>
<organism evidence="1 3">
    <name type="scientific">Nocardia cyriacigeorgica</name>
    <dbReference type="NCBI Taxonomy" id="135487"/>
    <lineage>
        <taxon>Bacteria</taxon>
        <taxon>Bacillati</taxon>
        <taxon>Actinomycetota</taxon>
        <taxon>Actinomycetes</taxon>
        <taxon>Mycobacteriales</taxon>
        <taxon>Nocardiaceae</taxon>
        <taxon>Nocardia</taxon>
    </lineage>
</organism>
<evidence type="ECO:0000313" key="2">
    <source>
        <dbReference type="EMBL" id="NEW59436.1"/>
    </source>
</evidence>